<evidence type="ECO:0000313" key="3">
    <source>
        <dbReference type="EMBL" id="SVB67122.1"/>
    </source>
</evidence>
<dbReference type="InterPro" id="IPR017946">
    <property type="entry name" value="PLC-like_Pdiesterase_TIM-brl"/>
</dbReference>
<proteinExistence type="predicted"/>
<dbReference type="GO" id="GO:0008081">
    <property type="term" value="F:phosphoric diester hydrolase activity"/>
    <property type="evidence" value="ECO:0007669"/>
    <property type="project" value="InterPro"/>
</dbReference>
<keyword evidence="1" id="KW-1133">Transmembrane helix</keyword>
<reference evidence="3" key="1">
    <citation type="submission" date="2018-05" db="EMBL/GenBank/DDBJ databases">
        <authorList>
            <person name="Lanie J.A."/>
            <person name="Ng W.-L."/>
            <person name="Kazmierczak K.M."/>
            <person name="Andrzejewski T.M."/>
            <person name="Davidsen T.M."/>
            <person name="Wayne K.J."/>
            <person name="Tettelin H."/>
            <person name="Glass J.I."/>
            <person name="Rusch D."/>
            <person name="Podicherti R."/>
            <person name="Tsui H.-C.T."/>
            <person name="Winkler M.E."/>
        </authorList>
    </citation>
    <scope>NUCLEOTIDE SEQUENCE</scope>
</reference>
<dbReference type="PANTHER" id="PTHR46211:SF14">
    <property type="entry name" value="GLYCEROPHOSPHODIESTER PHOSPHODIESTERASE"/>
    <property type="match status" value="1"/>
</dbReference>
<dbReference type="EMBL" id="UINC01052139">
    <property type="protein sequence ID" value="SVB67122.1"/>
    <property type="molecule type" value="Genomic_DNA"/>
</dbReference>
<dbReference type="PANTHER" id="PTHR46211">
    <property type="entry name" value="GLYCEROPHOSPHORYL DIESTER PHOSPHODIESTERASE"/>
    <property type="match status" value="1"/>
</dbReference>
<gene>
    <name evidence="3" type="ORF">METZ01_LOCUS219976</name>
</gene>
<name>A0A382FWX7_9ZZZZ</name>
<dbReference type="Gene3D" id="3.20.20.190">
    <property type="entry name" value="Phosphatidylinositol (PI) phosphodiesterase"/>
    <property type="match status" value="1"/>
</dbReference>
<evidence type="ECO:0000256" key="1">
    <source>
        <dbReference type="SAM" id="Phobius"/>
    </source>
</evidence>
<dbReference type="AlphaFoldDB" id="A0A382FWX7"/>
<evidence type="ECO:0000259" key="2">
    <source>
        <dbReference type="PROSITE" id="PS51704"/>
    </source>
</evidence>
<accession>A0A382FWX7</accession>
<dbReference type="GO" id="GO:0006629">
    <property type="term" value="P:lipid metabolic process"/>
    <property type="evidence" value="ECO:0007669"/>
    <property type="project" value="InterPro"/>
</dbReference>
<protein>
    <recommendedName>
        <fullName evidence="2">GP-PDE domain-containing protein</fullName>
    </recommendedName>
</protein>
<dbReference type="PROSITE" id="PS50007">
    <property type="entry name" value="PIPLC_X_DOMAIN"/>
    <property type="match status" value="1"/>
</dbReference>
<sequence length="294" mass="33854">MLYKLVLFNYLLIVYIIFTNLIIGSENEGGSYFDCPCPHIIAHQGSSLDLPPNTLEAFQLALDQGADIIELDIWRSKDGTWVVIHDRNLSRITGVSKDITKLTFEEIQLLDAGYNFSDSSGNYLYRNKGYKIPSLEQVFKQFNNEKINIEIKTVSKLGLSDLVQLIKKYQMEKKVLVVSFSYNVIKKFRKISNNQIATAASKSDIMRMIYFGKLPWYKIRFDAFQMPFYSKKVERYGLKNTEWIGKMRSKGMEVHYWTVDNSEDIKKAFSIGAGGVITNKPKIAYDLLVQMGKR</sequence>
<feature type="domain" description="GP-PDE" evidence="2">
    <location>
        <begin position="38"/>
        <end position="288"/>
    </location>
</feature>
<dbReference type="SUPFAM" id="SSF51695">
    <property type="entry name" value="PLC-like phosphodiesterases"/>
    <property type="match status" value="1"/>
</dbReference>
<organism evidence="3">
    <name type="scientific">marine metagenome</name>
    <dbReference type="NCBI Taxonomy" id="408172"/>
    <lineage>
        <taxon>unclassified sequences</taxon>
        <taxon>metagenomes</taxon>
        <taxon>ecological metagenomes</taxon>
    </lineage>
</organism>
<dbReference type="InterPro" id="IPR030395">
    <property type="entry name" value="GP_PDE_dom"/>
</dbReference>
<dbReference type="Pfam" id="PF03009">
    <property type="entry name" value="GDPD"/>
    <property type="match status" value="1"/>
</dbReference>
<keyword evidence="1" id="KW-0812">Transmembrane</keyword>
<keyword evidence="1" id="KW-0472">Membrane</keyword>
<dbReference type="PROSITE" id="PS51704">
    <property type="entry name" value="GP_PDE"/>
    <property type="match status" value="1"/>
</dbReference>
<feature type="transmembrane region" description="Helical" evidence="1">
    <location>
        <begin position="6"/>
        <end position="23"/>
    </location>
</feature>